<dbReference type="GO" id="GO:0006207">
    <property type="term" value="P:'de novo' pyrimidine nucleobase biosynthetic process"/>
    <property type="evidence" value="ECO:0007669"/>
    <property type="project" value="InterPro"/>
</dbReference>
<dbReference type="PROSITE" id="PS00156">
    <property type="entry name" value="OMPDECASE"/>
    <property type="match status" value="1"/>
</dbReference>
<comment type="similarity">
    <text evidence="8 9">Belongs to the OMP decarboxylase family. Type 1 subfamily.</text>
</comment>
<keyword evidence="5 9" id="KW-0665">Pyrimidine biosynthesis</keyword>
<feature type="binding site" evidence="9 11">
    <location>
        <position position="119"/>
    </location>
    <ligand>
        <name>substrate</name>
    </ligand>
</feature>
<comment type="pathway">
    <text evidence="2 9 12">Pyrimidine metabolism; UMP biosynthesis via de novo pathway; UMP from orotate: step 2/2.</text>
</comment>
<feature type="binding site" evidence="9">
    <location>
        <begin position="59"/>
        <end position="68"/>
    </location>
    <ligand>
        <name>substrate</name>
    </ligand>
</feature>
<feature type="binding site" evidence="9 11">
    <location>
        <position position="211"/>
    </location>
    <ligand>
        <name>substrate</name>
    </ligand>
</feature>
<dbReference type="Gene3D" id="3.20.20.70">
    <property type="entry name" value="Aldolase class I"/>
    <property type="match status" value="1"/>
</dbReference>
<dbReference type="FunFam" id="3.20.20.70:FF:000015">
    <property type="entry name" value="Orotidine 5'-phosphate decarboxylase"/>
    <property type="match status" value="1"/>
</dbReference>
<dbReference type="InterPro" id="IPR047596">
    <property type="entry name" value="OMPdecase_bac"/>
</dbReference>
<organism evidence="14 15">
    <name type="scientific">Fictibacillus arsenicus</name>
    <dbReference type="NCBI Taxonomy" id="255247"/>
    <lineage>
        <taxon>Bacteria</taxon>
        <taxon>Bacillati</taxon>
        <taxon>Bacillota</taxon>
        <taxon>Bacilli</taxon>
        <taxon>Bacillales</taxon>
        <taxon>Fictibacillaceae</taxon>
        <taxon>Fictibacillus</taxon>
    </lineage>
</organism>
<dbReference type="STRING" id="255247.ABE41_009390"/>
<dbReference type="NCBIfam" id="NF001273">
    <property type="entry name" value="PRK00230.1"/>
    <property type="match status" value="1"/>
</dbReference>
<evidence type="ECO:0000256" key="7">
    <source>
        <dbReference type="ARBA" id="ARBA00049157"/>
    </source>
</evidence>
<dbReference type="PANTHER" id="PTHR32119">
    <property type="entry name" value="OROTIDINE 5'-PHOSPHATE DECARBOXYLASE"/>
    <property type="match status" value="1"/>
</dbReference>
<reference evidence="14 15" key="1">
    <citation type="submission" date="2016-08" db="EMBL/GenBank/DDBJ databases">
        <title>Complete genome sequence of Fictibacillus arsenicus G25-54, a strain with toxicity to nematodes and a potential arsenic-resistance activity.</title>
        <authorList>
            <person name="Zheng Z."/>
        </authorList>
    </citation>
    <scope>NUCLEOTIDE SEQUENCE [LARGE SCALE GENOMIC DNA]</scope>
    <source>
        <strain evidence="14 15">G25-54</strain>
    </source>
</reference>
<dbReference type="EMBL" id="CP016761">
    <property type="protein sequence ID" value="ANX12221.1"/>
    <property type="molecule type" value="Genomic_DNA"/>
</dbReference>
<dbReference type="SMART" id="SM00934">
    <property type="entry name" value="OMPdecase"/>
    <property type="match status" value="1"/>
</dbReference>
<keyword evidence="15" id="KW-1185">Reference proteome</keyword>
<evidence type="ECO:0000256" key="11">
    <source>
        <dbReference type="PIRSR" id="PIRSR614732-2"/>
    </source>
</evidence>
<dbReference type="GO" id="GO:0004590">
    <property type="term" value="F:orotidine-5'-phosphate decarboxylase activity"/>
    <property type="evidence" value="ECO:0007669"/>
    <property type="project" value="UniProtKB-UniRule"/>
</dbReference>
<dbReference type="EC" id="4.1.1.23" evidence="9"/>
<dbReference type="NCBIfam" id="TIGR01740">
    <property type="entry name" value="pyrF"/>
    <property type="match status" value="1"/>
</dbReference>
<feature type="binding site" evidence="9 11">
    <location>
        <position position="182"/>
    </location>
    <ligand>
        <name>substrate</name>
    </ligand>
</feature>
<evidence type="ECO:0000256" key="9">
    <source>
        <dbReference type="HAMAP-Rule" id="MF_01200"/>
    </source>
</evidence>
<dbReference type="CDD" id="cd04725">
    <property type="entry name" value="OMP_decarboxylase_like"/>
    <property type="match status" value="1"/>
</dbReference>
<dbReference type="AlphaFoldDB" id="A0A1B1Z485"/>
<keyword evidence="6 9" id="KW-0456">Lyase</keyword>
<dbReference type="GO" id="GO:0005829">
    <property type="term" value="C:cytosol"/>
    <property type="evidence" value="ECO:0007669"/>
    <property type="project" value="TreeGrafter"/>
</dbReference>
<dbReference type="OrthoDB" id="9806203at2"/>
<evidence type="ECO:0000256" key="3">
    <source>
        <dbReference type="ARBA" id="ARBA00011738"/>
    </source>
</evidence>
<feature type="binding site" evidence="9 11">
    <location>
        <position position="32"/>
    </location>
    <ligand>
        <name>substrate</name>
    </ligand>
</feature>
<name>A0A1B1Z485_9BACL</name>
<feature type="binding site" evidence="9 11">
    <location>
        <position position="212"/>
    </location>
    <ligand>
        <name>substrate</name>
    </ligand>
</feature>
<feature type="active site" description="For OMPdecase activity" evidence="10">
    <location>
        <position position="61"/>
    </location>
</feature>
<dbReference type="InterPro" id="IPR018089">
    <property type="entry name" value="OMPdecase_AS"/>
</dbReference>
<evidence type="ECO:0000256" key="10">
    <source>
        <dbReference type="PIRSR" id="PIRSR614732-1"/>
    </source>
</evidence>
<keyword evidence="4 9" id="KW-0210">Decarboxylase</keyword>
<evidence type="ECO:0000256" key="8">
    <source>
        <dbReference type="ARBA" id="ARBA00061012"/>
    </source>
</evidence>
<gene>
    <name evidence="9" type="primary">pyrF</name>
    <name evidence="14" type="ORF">ABE41_009390</name>
</gene>
<accession>A0A1B1Z485</accession>
<comment type="function">
    <text evidence="1 9">Catalyzes the decarboxylation of orotidine 5'-monophosphate (OMP) to uridine 5'-monophosphate (UMP).</text>
</comment>
<dbReference type="Pfam" id="PF00215">
    <property type="entry name" value="OMPdecase"/>
    <property type="match status" value="1"/>
</dbReference>
<feature type="binding site" evidence="9 11">
    <location>
        <position position="191"/>
    </location>
    <ligand>
        <name>substrate</name>
    </ligand>
</feature>
<dbReference type="HAMAP" id="MF_01200_B">
    <property type="entry name" value="OMPdecase_type1_B"/>
    <property type="match status" value="1"/>
</dbReference>
<dbReference type="Proteomes" id="UP000077412">
    <property type="component" value="Chromosome"/>
</dbReference>
<dbReference type="InterPro" id="IPR011060">
    <property type="entry name" value="RibuloseP-bd_barrel"/>
</dbReference>
<dbReference type="GO" id="GO:0044205">
    <property type="term" value="P:'de novo' UMP biosynthetic process"/>
    <property type="evidence" value="ECO:0007669"/>
    <property type="project" value="UniProtKB-UniRule"/>
</dbReference>
<evidence type="ECO:0000256" key="2">
    <source>
        <dbReference type="ARBA" id="ARBA00004861"/>
    </source>
</evidence>
<dbReference type="KEGG" id="far:ABE41_009390"/>
<evidence type="ECO:0000256" key="4">
    <source>
        <dbReference type="ARBA" id="ARBA00022793"/>
    </source>
</evidence>
<comment type="catalytic activity">
    <reaction evidence="7 9 12">
        <text>orotidine 5'-phosphate + H(+) = UMP + CO2</text>
        <dbReference type="Rhea" id="RHEA:11596"/>
        <dbReference type="ChEBI" id="CHEBI:15378"/>
        <dbReference type="ChEBI" id="CHEBI:16526"/>
        <dbReference type="ChEBI" id="CHEBI:57538"/>
        <dbReference type="ChEBI" id="CHEBI:57865"/>
        <dbReference type="EC" id="4.1.1.23"/>
    </reaction>
</comment>
<proteinExistence type="inferred from homology"/>
<sequence>MENPVIIALDFENADKAKEFLSSFKGQSPYVKVGMELYYAEGPSFIKWLKERNFRIFLDLKLHDIPTTVHKAMKVLGSLNVDIVNVHAAGGTAMLKAAKEGLLAAGAYHTKLIAVTQLTSTTEKVLSDELLIKDTSLNDCVAHYAKLAKDSGLDGVVCSVQEANSIKKVCGYDFLTVTPGIRPQGADTHDQARIATPAEAARMGSDFMVIGRSITHSDQPVNTYKDILNEWRESYENNNRKTFA</sequence>
<feature type="active site" description="For OMPdecase activity" evidence="10">
    <location>
        <position position="64"/>
    </location>
</feature>
<dbReference type="InterPro" id="IPR013785">
    <property type="entry name" value="Aldolase_TIM"/>
</dbReference>
<evidence type="ECO:0000259" key="13">
    <source>
        <dbReference type="SMART" id="SM00934"/>
    </source>
</evidence>
<evidence type="ECO:0000256" key="6">
    <source>
        <dbReference type="ARBA" id="ARBA00023239"/>
    </source>
</evidence>
<protein>
    <recommendedName>
        <fullName evidence="9">Orotidine 5'-phosphate decarboxylase</fullName>
        <ecNumber evidence="9">4.1.1.23</ecNumber>
    </recommendedName>
    <alternativeName>
        <fullName evidence="9">OMP decarboxylase</fullName>
        <shortName evidence="9">OMPDCase</shortName>
        <shortName evidence="9">OMPdecase</shortName>
    </alternativeName>
</protein>
<dbReference type="PANTHER" id="PTHR32119:SF2">
    <property type="entry name" value="OROTIDINE 5'-PHOSPHATE DECARBOXYLASE"/>
    <property type="match status" value="1"/>
</dbReference>
<feature type="active site" description="For OMPdecase activity" evidence="10">
    <location>
        <position position="59"/>
    </location>
</feature>
<evidence type="ECO:0000256" key="1">
    <source>
        <dbReference type="ARBA" id="ARBA00002356"/>
    </source>
</evidence>
<dbReference type="InterPro" id="IPR001754">
    <property type="entry name" value="OMPdeCOase_dom"/>
</dbReference>
<evidence type="ECO:0000313" key="14">
    <source>
        <dbReference type="EMBL" id="ANX12221.1"/>
    </source>
</evidence>
<feature type="active site" description="Proton donor" evidence="9">
    <location>
        <position position="61"/>
    </location>
</feature>
<dbReference type="UniPathway" id="UPA00070">
    <property type="reaction ID" value="UER00120"/>
</dbReference>
<feature type="domain" description="Orotidine 5'-phosphate decarboxylase" evidence="13">
    <location>
        <begin position="4"/>
        <end position="227"/>
    </location>
</feature>
<dbReference type="RefSeq" id="WP_066289250.1">
    <property type="nucleotide sequence ID" value="NZ_CP016761.1"/>
</dbReference>
<evidence type="ECO:0000256" key="12">
    <source>
        <dbReference type="RuleBase" id="RU000512"/>
    </source>
</evidence>
<comment type="subunit">
    <text evidence="3 9">Homodimer.</text>
</comment>
<dbReference type="InterPro" id="IPR014732">
    <property type="entry name" value="OMPdecase"/>
</dbReference>
<evidence type="ECO:0000256" key="5">
    <source>
        <dbReference type="ARBA" id="ARBA00022975"/>
    </source>
</evidence>
<feature type="binding site" evidence="9 11">
    <location>
        <position position="10"/>
    </location>
    <ligand>
        <name>substrate</name>
    </ligand>
</feature>
<dbReference type="SUPFAM" id="SSF51366">
    <property type="entry name" value="Ribulose-phoshate binding barrel"/>
    <property type="match status" value="1"/>
</dbReference>
<evidence type="ECO:0000313" key="15">
    <source>
        <dbReference type="Proteomes" id="UP000077412"/>
    </source>
</evidence>